<dbReference type="EMBL" id="JAACJO010000014">
    <property type="protein sequence ID" value="KAF5350527.1"/>
    <property type="molecule type" value="Genomic_DNA"/>
</dbReference>
<reference evidence="3 4" key="1">
    <citation type="journal article" date="2020" name="ISME J.">
        <title>Uncovering the hidden diversity of litter-decomposition mechanisms in mushroom-forming fungi.</title>
        <authorList>
            <person name="Floudas D."/>
            <person name="Bentzer J."/>
            <person name="Ahren D."/>
            <person name="Johansson T."/>
            <person name="Persson P."/>
            <person name="Tunlid A."/>
        </authorList>
    </citation>
    <scope>NUCLEOTIDE SEQUENCE [LARGE SCALE GENOMIC DNA]</scope>
    <source>
        <strain evidence="3 4">CBS 146.42</strain>
    </source>
</reference>
<evidence type="ECO:0000313" key="3">
    <source>
        <dbReference type="EMBL" id="KAF5350527.1"/>
    </source>
</evidence>
<keyword evidence="2" id="KW-0812">Transmembrane</keyword>
<accession>A0A8H5D1N3</accession>
<keyword evidence="4" id="KW-1185">Reference proteome</keyword>
<feature type="region of interest" description="Disordered" evidence="1">
    <location>
        <begin position="150"/>
        <end position="226"/>
    </location>
</feature>
<evidence type="ECO:0000256" key="2">
    <source>
        <dbReference type="SAM" id="Phobius"/>
    </source>
</evidence>
<dbReference type="Pfam" id="PF16015">
    <property type="entry name" value="Promethin"/>
    <property type="match status" value="1"/>
</dbReference>
<proteinExistence type="predicted"/>
<feature type="compositionally biased region" description="Low complexity" evidence="1">
    <location>
        <begin position="253"/>
        <end position="313"/>
    </location>
</feature>
<evidence type="ECO:0000256" key="1">
    <source>
        <dbReference type="SAM" id="MobiDB-lite"/>
    </source>
</evidence>
<dbReference type="AlphaFoldDB" id="A0A8H5D1N3"/>
<protein>
    <submittedName>
        <fullName evidence="3">Uncharacterized protein</fullName>
    </submittedName>
</protein>
<gene>
    <name evidence="3" type="ORF">D9756_008702</name>
</gene>
<keyword evidence="2" id="KW-1133">Transmembrane helix</keyword>
<feature type="transmembrane region" description="Helical" evidence="2">
    <location>
        <begin position="70"/>
        <end position="94"/>
    </location>
</feature>
<evidence type="ECO:0000313" key="4">
    <source>
        <dbReference type="Proteomes" id="UP000559027"/>
    </source>
</evidence>
<keyword evidence="2" id="KW-0472">Membrane</keyword>
<sequence length="489" mass="53871">MTENRKLSRYFQKSAAIVQDACNQLEKNYARPAYQNMRVYFEERPIICTFVTIFTLLSLLPVAAFAGTSLFVFTTFTLAALFIALFTSLAIILLCLGFLVVVLLGILLVSIFLTGATLASYSLVRLALHVQREGASAGASEWGRETRDSLLVSQPKPHNSVTLPPDGDKKEEMEKEGEDPLYGDVKHHNGPHASDRYTNGRSGEGVVEVRNPMEKRAPFPADDDEYNARLVDETLSDQEELQQRYFEHRQHHPQTQPQIQIQPFVPSNSSSSSSSHYAPAITTTTTTASTITTPPKSKLRQQQQPSSQPQSQPFGTNKFPVSPDLTTLALASDGVPLPPTSLFETPSVDSSPSILNFVSIIPYHLNADKNDNSMRHIKSIENTNNTDFGSSRLFSRSSSTCSELQLKSGGGSGIIFPPGSPQQDSGPSIHFELDGDGDVIGRNEGEDGEGMGLSFSEGVAVLSWAMWYFMYGWTTRVIIWLDPWAFMCA</sequence>
<comment type="caution">
    <text evidence="3">The sequence shown here is derived from an EMBL/GenBank/DDBJ whole genome shotgun (WGS) entry which is preliminary data.</text>
</comment>
<dbReference type="OrthoDB" id="3159957at2759"/>
<feature type="transmembrane region" description="Helical" evidence="2">
    <location>
        <begin position="46"/>
        <end position="64"/>
    </location>
</feature>
<name>A0A8H5D1N3_9AGAR</name>
<feature type="transmembrane region" description="Helical" evidence="2">
    <location>
        <begin position="101"/>
        <end position="124"/>
    </location>
</feature>
<organism evidence="3 4">
    <name type="scientific">Leucocoprinus leucothites</name>
    <dbReference type="NCBI Taxonomy" id="201217"/>
    <lineage>
        <taxon>Eukaryota</taxon>
        <taxon>Fungi</taxon>
        <taxon>Dikarya</taxon>
        <taxon>Basidiomycota</taxon>
        <taxon>Agaricomycotina</taxon>
        <taxon>Agaricomycetes</taxon>
        <taxon>Agaricomycetidae</taxon>
        <taxon>Agaricales</taxon>
        <taxon>Agaricineae</taxon>
        <taxon>Agaricaceae</taxon>
        <taxon>Leucocoprinus</taxon>
    </lineage>
</organism>
<feature type="region of interest" description="Disordered" evidence="1">
    <location>
        <begin position="248"/>
        <end position="323"/>
    </location>
</feature>
<dbReference type="Proteomes" id="UP000559027">
    <property type="component" value="Unassembled WGS sequence"/>
</dbReference>